<dbReference type="Gene3D" id="3.40.50.12780">
    <property type="entry name" value="N-terminal domain of ligase-like"/>
    <property type="match status" value="1"/>
</dbReference>
<dbReference type="AlphaFoldDB" id="A0AAV3UFK3"/>
<dbReference type="Gene3D" id="3.30.300.30">
    <property type="match status" value="1"/>
</dbReference>
<dbReference type="EMBL" id="BAABKX010000001">
    <property type="protein sequence ID" value="GAA5047137.1"/>
    <property type="molecule type" value="Genomic_DNA"/>
</dbReference>
<dbReference type="Pfam" id="PF00501">
    <property type="entry name" value="AMP-binding"/>
    <property type="match status" value="2"/>
</dbReference>
<gene>
    <name evidence="3" type="ORF">GCM10025751_17290</name>
</gene>
<dbReference type="Pfam" id="PF13193">
    <property type="entry name" value="AMP-binding_C"/>
    <property type="match status" value="1"/>
</dbReference>
<protein>
    <submittedName>
        <fullName evidence="3">AMP-binding protein</fullName>
    </submittedName>
</protein>
<evidence type="ECO:0000313" key="3">
    <source>
        <dbReference type="EMBL" id="GAA5047137.1"/>
    </source>
</evidence>
<dbReference type="PANTHER" id="PTHR43767">
    <property type="entry name" value="LONG-CHAIN-FATTY-ACID--COA LIGASE"/>
    <property type="match status" value="1"/>
</dbReference>
<dbReference type="RefSeq" id="WP_227776496.1">
    <property type="nucleotide sequence ID" value="NZ_BAABKX010000001.1"/>
</dbReference>
<comment type="caution">
    <text evidence="3">The sequence shown here is derived from an EMBL/GenBank/DDBJ whole genome shotgun (WGS) entry which is preliminary data.</text>
</comment>
<dbReference type="InterPro" id="IPR042099">
    <property type="entry name" value="ANL_N_sf"/>
</dbReference>
<dbReference type="Proteomes" id="UP001501729">
    <property type="component" value="Unassembled WGS sequence"/>
</dbReference>
<dbReference type="GO" id="GO:0016878">
    <property type="term" value="F:acid-thiol ligase activity"/>
    <property type="evidence" value="ECO:0007669"/>
    <property type="project" value="UniProtKB-ARBA"/>
</dbReference>
<keyword evidence="4" id="KW-1185">Reference proteome</keyword>
<feature type="domain" description="AMP-dependent synthetase/ligase" evidence="1">
    <location>
        <begin position="5"/>
        <end position="138"/>
    </location>
</feature>
<dbReference type="InterPro" id="IPR025110">
    <property type="entry name" value="AMP-bd_C"/>
</dbReference>
<name>A0AAV3UFK3_9EURY</name>
<dbReference type="GeneID" id="68612321"/>
<dbReference type="InterPro" id="IPR045851">
    <property type="entry name" value="AMP-bd_C_sf"/>
</dbReference>
<reference evidence="3 4" key="1">
    <citation type="journal article" date="2019" name="Int. J. Syst. Evol. Microbiol.">
        <title>The Global Catalogue of Microorganisms (GCM) 10K type strain sequencing project: providing services to taxonomists for standard genome sequencing and annotation.</title>
        <authorList>
            <consortium name="The Broad Institute Genomics Platform"/>
            <consortium name="The Broad Institute Genome Sequencing Center for Infectious Disease"/>
            <person name="Wu L."/>
            <person name="Ma J."/>
        </authorList>
    </citation>
    <scope>NUCLEOTIDE SEQUENCE [LARGE SCALE GENOMIC DNA]</scope>
    <source>
        <strain evidence="3 4">JCM 17504</strain>
    </source>
</reference>
<sequence length="481" mass="52588">MSLSLERRADLWGNRVAVVEEGEEITYAELARRVKSAANRLAELGIDSGDRVAVVSRNRVEVLVLLFATWRVGGVFAPVSHRLTPATVSRPMEQIKPDVVLFESAQRDLVRQFDAHSFEEIELEEPTVAVESTADATDSTRAKSPHRTTTIEKDETFLLVNTDEGGNVVRISRRAVEWNCITAVSGFGLGRTDCTLPLLPLSLSDCLFRFVLPLLTVGGCVVLQRAFDPERALAAIERHGITCLDGGPTEFRGLVDTNGEPNRDSPGSLSSVDWLTTRARVPPDVREAFPVPFVRVYGRPETGLNILRESPENERTAHPFPDCDVRIEDETGELFVRGPTTASGYLGGERFGEWVSTGDLFRRENGGDDEDESAGFVFVGRADEPFESEGKRIHPRAIETVLESHSEVRSAGVIEGVAETVGAAPKAVVVGDASPGELREFAEERLAPHEVPRAIEVVASLPRRATGELDRAELRARFGGG</sequence>
<feature type="domain" description="AMP-binding enzyme C-terminal" evidence="2">
    <location>
        <begin position="398"/>
        <end position="467"/>
    </location>
</feature>
<dbReference type="InterPro" id="IPR050237">
    <property type="entry name" value="ATP-dep_AMP-bd_enzyme"/>
</dbReference>
<evidence type="ECO:0000313" key="4">
    <source>
        <dbReference type="Proteomes" id="UP001501729"/>
    </source>
</evidence>
<feature type="domain" description="AMP-dependent synthetase/ligase" evidence="1">
    <location>
        <begin position="171"/>
        <end position="346"/>
    </location>
</feature>
<dbReference type="SUPFAM" id="SSF56801">
    <property type="entry name" value="Acetyl-CoA synthetase-like"/>
    <property type="match status" value="1"/>
</dbReference>
<organism evidence="3 4">
    <name type="scientific">Haladaptatus pallidirubidus</name>
    <dbReference type="NCBI Taxonomy" id="1008152"/>
    <lineage>
        <taxon>Archaea</taxon>
        <taxon>Methanobacteriati</taxon>
        <taxon>Methanobacteriota</taxon>
        <taxon>Stenosarchaea group</taxon>
        <taxon>Halobacteria</taxon>
        <taxon>Halobacteriales</taxon>
        <taxon>Haladaptataceae</taxon>
        <taxon>Haladaptatus</taxon>
    </lineage>
</organism>
<evidence type="ECO:0000259" key="1">
    <source>
        <dbReference type="Pfam" id="PF00501"/>
    </source>
</evidence>
<accession>A0AAV3UFK3</accession>
<dbReference type="PANTHER" id="PTHR43767:SF1">
    <property type="entry name" value="NONRIBOSOMAL PEPTIDE SYNTHASE PES1 (EUROFUNG)-RELATED"/>
    <property type="match status" value="1"/>
</dbReference>
<dbReference type="InterPro" id="IPR000873">
    <property type="entry name" value="AMP-dep_synth/lig_dom"/>
</dbReference>
<proteinExistence type="predicted"/>
<evidence type="ECO:0000259" key="2">
    <source>
        <dbReference type="Pfam" id="PF13193"/>
    </source>
</evidence>